<dbReference type="EMBL" id="ML119837">
    <property type="protein sequence ID" value="RPA72998.1"/>
    <property type="molecule type" value="Genomic_DNA"/>
</dbReference>
<dbReference type="InterPro" id="IPR003347">
    <property type="entry name" value="JmjC_dom"/>
</dbReference>
<dbReference type="GO" id="GO:0051864">
    <property type="term" value="F:histone H3K36 demethylase activity"/>
    <property type="evidence" value="ECO:0007669"/>
    <property type="project" value="TreeGrafter"/>
</dbReference>
<evidence type="ECO:0000259" key="1">
    <source>
        <dbReference type="PROSITE" id="PS51184"/>
    </source>
</evidence>
<evidence type="ECO:0000313" key="2">
    <source>
        <dbReference type="EMBL" id="RPA72998.1"/>
    </source>
</evidence>
<gene>
    <name evidence="2" type="ORF">BJ508DRAFT_197596</name>
</gene>
<dbReference type="STRING" id="1160509.A0A3N4HKC3"/>
<sequence length="141" mass="16125">EKYKGIHTPYLYFGTPGTVFTWHLEDWLLPSANHLISGASKLWYLIPAASLTGFENACKENEYDTIRFQCPQFIKHERLFFSGKRVSSSPNDWEENGYKCYTVEQEVGHLIVIWPGVYHSGINMGYNLAEAANFAIGGWLK</sequence>
<accession>A0A3N4HKC3</accession>
<evidence type="ECO:0000313" key="3">
    <source>
        <dbReference type="Proteomes" id="UP000275078"/>
    </source>
</evidence>
<dbReference type="SUPFAM" id="SSF51197">
    <property type="entry name" value="Clavaminate synthase-like"/>
    <property type="match status" value="1"/>
</dbReference>
<dbReference type="OrthoDB" id="1678912at2759"/>
<feature type="non-terminal residue" evidence="2">
    <location>
        <position position="141"/>
    </location>
</feature>
<reference evidence="2 3" key="1">
    <citation type="journal article" date="2018" name="Nat. Ecol. Evol.">
        <title>Pezizomycetes genomes reveal the molecular basis of ectomycorrhizal truffle lifestyle.</title>
        <authorList>
            <person name="Murat C."/>
            <person name="Payen T."/>
            <person name="Noel B."/>
            <person name="Kuo A."/>
            <person name="Morin E."/>
            <person name="Chen J."/>
            <person name="Kohler A."/>
            <person name="Krizsan K."/>
            <person name="Balestrini R."/>
            <person name="Da Silva C."/>
            <person name="Montanini B."/>
            <person name="Hainaut M."/>
            <person name="Levati E."/>
            <person name="Barry K.W."/>
            <person name="Belfiori B."/>
            <person name="Cichocki N."/>
            <person name="Clum A."/>
            <person name="Dockter R.B."/>
            <person name="Fauchery L."/>
            <person name="Guy J."/>
            <person name="Iotti M."/>
            <person name="Le Tacon F."/>
            <person name="Lindquist E.A."/>
            <person name="Lipzen A."/>
            <person name="Malagnac F."/>
            <person name="Mello A."/>
            <person name="Molinier V."/>
            <person name="Miyauchi S."/>
            <person name="Poulain J."/>
            <person name="Riccioni C."/>
            <person name="Rubini A."/>
            <person name="Sitrit Y."/>
            <person name="Splivallo R."/>
            <person name="Traeger S."/>
            <person name="Wang M."/>
            <person name="Zifcakova L."/>
            <person name="Wipf D."/>
            <person name="Zambonelli A."/>
            <person name="Paolocci F."/>
            <person name="Nowrousian M."/>
            <person name="Ottonello S."/>
            <person name="Baldrian P."/>
            <person name="Spatafora J.W."/>
            <person name="Henrissat B."/>
            <person name="Nagy L.G."/>
            <person name="Aury J.M."/>
            <person name="Wincker P."/>
            <person name="Grigoriev I.V."/>
            <person name="Bonfante P."/>
            <person name="Martin F.M."/>
        </authorList>
    </citation>
    <scope>NUCLEOTIDE SEQUENCE [LARGE SCALE GENOMIC DNA]</scope>
    <source>
        <strain evidence="2 3">RN42</strain>
    </source>
</reference>
<dbReference type="Proteomes" id="UP000275078">
    <property type="component" value="Unassembled WGS sequence"/>
</dbReference>
<feature type="domain" description="JmjC" evidence="1">
    <location>
        <begin position="1"/>
        <end position="141"/>
    </location>
</feature>
<dbReference type="Pfam" id="PF02373">
    <property type="entry name" value="JmjC"/>
    <property type="match status" value="1"/>
</dbReference>
<feature type="non-terminal residue" evidence="2">
    <location>
        <position position="1"/>
    </location>
</feature>
<dbReference type="Gene3D" id="2.60.120.650">
    <property type="entry name" value="Cupin"/>
    <property type="match status" value="1"/>
</dbReference>
<dbReference type="AlphaFoldDB" id="A0A3N4HKC3"/>
<dbReference type="GO" id="GO:0000785">
    <property type="term" value="C:chromatin"/>
    <property type="evidence" value="ECO:0007669"/>
    <property type="project" value="TreeGrafter"/>
</dbReference>
<protein>
    <submittedName>
        <fullName evidence="2">Transcription factor jumonji</fullName>
    </submittedName>
</protein>
<dbReference type="PANTHER" id="PTHR10694:SF7">
    <property type="entry name" value="[HISTONE H3]-TRIMETHYL-L-LYSINE(9) DEMETHYLASE"/>
    <property type="match status" value="1"/>
</dbReference>
<name>A0A3N4HKC3_ASCIM</name>
<dbReference type="GO" id="GO:0010468">
    <property type="term" value="P:regulation of gene expression"/>
    <property type="evidence" value="ECO:0007669"/>
    <property type="project" value="TreeGrafter"/>
</dbReference>
<dbReference type="GO" id="GO:0032454">
    <property type="term" value="F:histone H3K9 demethylase activity"/>
    <property type="evidence" value="ECO:0007669"/>
    <property type="project" value="TreeGrafter"/>
</dbReference>
<dbReference type="GO" id="GO:0005634">
    <property type="term" value="C:nucleus"/>
    <property type="evidence" value="ECO:0007669"/>
    <property type="project" value="TreeGrafter"/>
</dbReference>
<dbReference type="PROSITE" id="PS51184">
    <property type="entry name" value="JMJC"/>
    <property type="match status" value="1"/>
</dbReference>
<organism evidence="2 3">
    <name type="scientific">Ascobolus immersus RN42</name>
    <dbReference type="NCBI Taxonomy" id="1160509"/>
    <lineage>
        <taxon>Eukaryota</taxon>
        <taxon>Fungi</taxon>
        <taxon>Dikarya</taxon>
        <taxon>Ascomycota</taxon>
        <taxon>Pezizomycotina</taxon>
        <taxon>Pezizomycetes</taxon>
        <taxon>Pezizales</taxon>
        <taxon>Ascobolaceae</taxon>
        <taxon>Ascobolus</taxon>
    </lineage>
</organism>
<proteinExistence type="predicted"/>
<keyword evidence="3" id="KW-1185">Reference proteome</keyword>
<dbReference type="PANTHER" id="PTHR10694">
    <property type="entry name" value="LYSINE-SPECIFIC DEMETHYLASE"/>
    <property type="match status" value="1"/>
</dbReference>
<dbReference type="SMART" id="SM00558">
    <property type="entry name" value="JmjC"/>
    <property type="match status" value="1"/>
</dbReference>